<evidence type="ECO:0000256" key="2">
    <source>
        <dbReference type="SAM" id="Phobius"/>
    </source>
</evidence>
<feature type="transmembrane region" description="Helical" evidence="2">
    <location>
        <begin position="25"/>
        <end position="45"/>
    </location>
</feature>
<evidence type="ECO:0000313" key="3">
    <source>
        <dbReference type="EMBL" id="CAE0311505.1"/>
    </source>
</evidence>
<proteinExistence type="predicted"/>
<feature type="region of interest" description="Disordered" evidence="1">
    <location>
        <begin position="177"/>
        <end position="229"/>
    </location>
</feature>
<feature type="transmembrane region" description="Helical" evidence="2">
    <location>
        <begin position="139"/>
        <end position="157"/>
    </location>
</feature>
<organism evidence="3">
    <name type="scientific">Favella ehrenbergii</name>
    <dbReference type="NCBI Taxonomy" id="182087"/>
    <lineage>
        <taxon>Eukaryota</taxon>
        <taxon>Sar</taxon>
        <taxon>Alveolata</taxon>
        <taxon>Ciliophora</taxon>
        <taxon>Intramacronucleata</taxon>
        <taxon>Spirotrichea</taxon>
        <taxon>Choreotrichia</taxon>
        <taxon>Tintinnida</taxon>
        <taxon>Xystonellidae</taxon>
        <taxon>Favella</taxon>
    </lineage>
</organism>
<accession>A0A7S3I247</accession>
<feature type="transmembrane region" description="Helical" evidence="2">
    <location>
        <begin position="65"/>
        <end position="85"/>
    </location>
</feature>
<keyword evidence="2" id="KW-1133">Transmembrane helix</keyword>
<gene>
    <name evidence="3" type="ORF">FEHR0123_LOCUS6424</name>
</gene>
<dbReference type="EMBL" id="HBIE01021096">
    <property type="protein sequence ID" value="CAE0311505.1"/>
    <property type="molecule type" value="Transcribed_RNA"/>
</dbReference>
<dbReference type="AlphaFoldDB" id="A0A7S3I247"/>
<sequence length="229" mass="25877">MDERGTPHTRDNTEPVSDAQFTEGMIISIAVGTFYTINAFLPVLVWHRYRKAEINAMTGNKMYKFAWQILYSLHFLAFLPMALLWPLTYLGSAVIVDFYDSANWYVGSLAAGVIFGNVTLAFFLAALTYSETTVVTGGFIWLEALLYAVLEASSWYVSIWEYPKAHRQFYYSLRVEEPEDDEDQNEQQEGPSEDSALEQIDSVFEDESAGEDDLDGEDAGDGGLDFIEF</sequence>
<feature type="compositionally biased region" description="Acidic residues" evidence="1">
    <location>
        <begin position="177"/>
        <end position="196"/>
    </location>
</feature>
<keyword evidence="2" id="KW-0812">Transmembrane</keyword>
<protein>
    <submittedName>
        <fullName evidence="3">Uncharacterized protein</fullName>
    </submittedName>
</protein>
<feature type="compositionally biased region" description="Acidic residues" evidence="1">
    <location>
        <begin position="203"/>
        <end position="220"/>
    </location>
</feature>
<keyword evidence="2" id="KW-0472">Membrane</keyword>
<feature type="transmembrane region" description="Helical" evidence="2">
    <location>
        <begin position="105"/>
        <end position="127"/>
    </location>
</feature>
<reference evidence="3" key="1">
    <citation type="submission" date="2021-01" db="EMBL/GenBank/DDBJ databases">
        <authorList>
            <person name="Corre E."/>
            <person name="Pelletier E."/>
            <person name="Niang G."/>
            <person name="Scheremetjew M."/>
            <person name="Finn R."/>
            <person name="Kale V."/>
            <person name="Holt S."/>
            <person name="Cochrane G."/>
            <person name="Meng A."/>
            <person name="Brown T."/>
            <person name="Cohen L."/>
        </authorList>
    </citation>
    <scope>NUCLEOTIDE SEQUENCE</scope>
    <source>
        <strain evidence="3">Fehren 1</strain>
    </source>
</reference>
<name>A0A7S3I247_9SPIT</name>
<evidence type="ECO:0000256" key="1">
    <source>
        <dbReference type="SAM" id="MobiDB-lite"/>
    </source>
</evidence>